<evidence type="ECO:0000313" key="4">
    <source>
        <dbReference type="EMBL" id="MCZ4296460.1"/>
    </source>
</evidence>
<reference evidence="4" key="1">
    <citation type="submission" date="2022-12" db="EMBL/GenBank/DDBJ databases">
        <title>Bacterial isolates from different developmental stages of Nematostella vectensis.</title>
        <authorList>
            <person name="Fraune S."/>
        </authorList>
    </citation>
    <scope>NUCLEOTIDE SEQUENCE</scope>
    <source>
        <strain evidence="4">G21632-S1</strain>
    </source>
</reference>
<comment type="similarity">
    <text evidence="1">Belongs to the short-chain dehydrogenases/reductases (SDR) family.</text>
</comment>
<dbReference type="Gene3D" id="3.40.50.720">
    <property type="entry name" value="NAD(P)-binding Rossmann-like Domain"/>
    <property type="match status" value="1"/>
</dbReference>
<dbReference type="InterPro" id="IPR020904">
    <property type="entry name" value="Sc_DH/Rdtase_CS"/>
</dbReference>
<dbReference type="InterPro" id="IPR036291">
    <property type="entry name" value="NAD(P)-bd_dom_sf"/>
</dbReference>
<dbReference type="PRINTS" id="PR00081">
    <property type="entry name" value="GDHRDH"/>
</dbReference>
<dbReference type="PANTHER" id="PTHR43477:SF4">
    <property type="entry name" value="DEHYDROGENASE_REDUCTASE SDR FAMILY MEMBER 6"/>
    <property type="match status" value="1"/>
</dbReference>
<dbReference type="EMBL" id="JAPWGW010000001">
    <property type="protein sequence ID" value="MCZ4296460.1"/>
    <property type="molecule type" value="Genomic_DNA"/>
</dbReference>
<dbReference type="PRINTS" id="PR00080">
    <property type="entry name" value="SDRFAMILY"/>
</dbReference>
<dbReference type="SUPFAM" id="SSF51735">
    <property type="entry name" value="NAD(P)-binding Rossmann-fold domains"/>
    <property type="match status" value="1"/>
</dbReference>
<protein>
    <submittedName>
        <fullName evidence="4">SDR family oxidoreductase</fullName>
    </submittedName>
</protein>
<dbReference type="InterPro" id="IPR002347">
    <property type="entry name" value="SDR_fam"/>
</dbReference>
<proteinExistence type="inferred from homology"/>
<evidence type="ECO:0000256" key="2">
    <source>
        <dbReference type="ARBA" id="ARBA00023002"/>
    </source>
</evidence>
<keyword evidence="5" id="KW-1185">Reference proteome</keyword>
<dbReference type="PANTHER" id="PTHR43477">
    <property type="entry name" value="DIHYDROANTICAPSIN 7-DEHYDROGENASE"/>
    <property type="match status" value="1"/>
</dbReference>
<sequence length="245" mass="26057">MGRLDGKTALITAAGAGIGRASAIAFARENARVIATDIDPAALQTLADTTNIETHLLDVTDSAAIADLIESQPGLDILFNVAGWVHNGTIEDCGRQDWDRSVLINLTSMYEMSRAVLPRMVKQGRGVILNMSSVASSVTGAPNRFAYGATKAGVIGLTKAIAADYVGYNIRCNVICPGTVDSPSLQGRMRAQGDYEQARQKFVSRQPMGRLGRPEEIAELAVYLVSEESAFTTGAVHVVDGGWTN</sequence>
<comment type="caution">
    <text evidence="4">The sequence shown here is derived from an EMBL/GenBank/DDBJ whole genome shotgun (WGS) entry which is preliminary data.</text>
</comment>
<keyword evidence="3" id="KW-0520">NAD</keyword>
<keyword evidence="2" id="KW-0560">Oxidoreductase</keyword>
<name>A0ABT4LQ27_9PROT</name>
<evidence type="ECO:0000313" key="5">
    <source>
        <dbReference type="Proteomes" id="UP001083770"/>
    </source>
</evidence>
<dbReference type="PROSITE" id="PS00061">
    <property type="entry name" value="ADH_SHORT"/>
    <property type="match status" value="1"/>
</dbReference>
<dbReference type="Proteomes" id="UP001083770">
    <property type="component" value="Unassembled WGS sequence"/>
</dbReference>
<dbReference type="Pfam" id="PF13561">
    <property type="entry name" value="adh_short_C2"/>
    <property type="match status" value="1"/>
</dbReference>
<evidence type="ECO:0000256" key="1">
    <source>
        <dbReference type="ARBA" id="ARBA00006484"/>
    </source>
</evidence>
<accession>A0ABT4LQ27</accession>
<organism evidence="4 5">
    <name type="scientific">Henriciella marina</name>
    <dbReference type="NCBI Taxonomy" id="453851"/>
    <lineage>
        <taxon>Bacteria</taxon>
        <taxon>Pseudomonadati</taxon>
        <taxon>Pseudomonadota</taxon>
        <taxon>Alphaproteobacteria</taxon>
        <taxon>Hyphomonadales</taxon>
        <taxon>Hyphomonadaceae</taxon>
        <taxon>Henriciella</taxon>
    </lineage>
</organism>
<dbReference type="InterPro" id="IPR051122">
    <property type="entry name" value="SDR_DHRS6-like"/>
</dbReference>
<evidence type="ECO:0000256" key="3">
    <source>
        <dbReference type="ARBA" id="ARBA00023027"/>
    </source>
</evidence>
<dbReference type="RefSeq" id="WP_269400655.1">
    <property type="nucleotide sequence ID" value="NZ_JAPWGW010000001.1"/>
</dbReference>
<gene>
    <name evidence="4" type="ORF">O4G74_00170</name>
</gene>